<feature type="compositionally biased region" description="Low complexity" evidence="1">
    <location>
        <begin position="76"/>
        <end position="92"/>
    </location>
</feature>
<keyword evidence="2" id="KW-1133">Transmembrane helix</keyword>
<proteinExistence type="predicted"/>
<keyword evidence="2" id="KW-0812">Transmembrane</keyword>
<evidence type="ECO:0000256" key="1">
    <source>
        <dbReference type="SAM" id="MobiDB-lite"/>
    </source>
</evidence>
<keyword evidence="4" id="KW-1185">Reference proteome</keyword>
<dbReference type="HOGENOM" id="CLU_879355_0_0_11"/>
<comment type="caution">
    <text evidence="3">The sequence shown here is derived from an EMBL/GenBank/DDBJ whole genome shotgun (WGS) entry which is preliminary data.</text>
</comment>
<feature type="transmembrane region" description="Helical" evidence="2">
    <location>
        <begin position="42"/>
        <end position="63"/>
    </location>
</feature>
<dbReference type="eggNOG" id="ENOG50320RK">
    <property type="taxonomic scope" value="Bacteria"/>
</dbReference>
<feature type="region of interest" description="Disordered" evidence="1">
    <location>
        <begin position="70"/>
        <end position="108"/>
    </location>
</feature>
<protein>
    <submittedName>
        <fullName evidence="3">Uncharacterized protein</fullName>
    </submittedName>
</protein>
<reference evidence="3 4" key="1">
    <citation type="submission" date="2014-05" db="EMBL/GenBank/DDBJ databases">
        <title>Draft Genome Sequence of Kitasatospora cheerisanensis KCTC 2395.</title>
        <authorList>
            <person name="Nam D.H."/>
        </authorList>
    </citation>
    <scope>NUCLEOTIDE SEQUENCE [LARGE SCALE GENOMIC DNA]</scope>
    <source>
        <strain evidence="3 4">KCTC 2395</strain>
    </source>
</reference>
<dbReference type="PATRIC" id="fig|1348663.4.peg.6502"/>
<dbReference type="OrthoDB" id="3870417at2"/>
<gene>
    <name evidence="3" type="ORF">KCH_67220</name>
</gene>
<dbReference type="EMBL" id="JNBY01000141">
    <property type="protein sequence ID" value="KDN81484.1"/>
    <property type="molecule type" value="Genomic_DNA"/>
</dbReference>
<sequence>MDLDLELSRMMETSVKELSVPVAVIVAESRRRGRRHRLARRLRTAATVLTVVVLAGFGVNAGMSTLAGQLPTESTGPAGPGASSLAASSNPPVTGSGEGTAGPLPSPLYSPLLDLPAAPLLGEAEPNRSPNPSTTVKFTPKQVYLTLSSLLPKDHQYLGLPEPYPVPLPAGTVGTAMRYVDGSGEAAIEVTMRYSRLPFPKDGRAPDPTDLPFQCEETVRADGTHSVVGCRYGFLSDGSWEMVETNDALVPGVFSNRVRLWRPDGMVMEFTEFSGLRDRGSEPDGARATAPRSAPPIPLQLWRGVAESANWRWFYV</sequence>
<dbReference type="RefSeq" id="WP_035868705.1">
    <property type="nucleotide sequence ID" value="NZ_KK853997.1"/>
</dbReference>
<accession>A0A066YNF7</accession>
<name>A0A066YNF7_9ACTN</name>
<evidence type="ECO:0000313" key="3">
    <source>
        <dbReference type="EMBL" id="KDN81484.1"/>
    </source>
</evidence>
<dbReference type="Proteomes" id="UP000027178">
    <property type="component" value="Unassembled WGS sequence"/>
</dbReference>
<dbReference type="AlphaFoldDB" id="A0A066YNF7"/>
<evidence type="ECO:0000256" key="2">
    <source>
        <dbReference type="SAM" id="Phobius"/>
    </source>
</evidence>
<organism evidence="3 4">
    <name type="scientific">Kitasatospora cheerisanensis KCTC 2395</name>
    <dbReference type="NCBI Taxonomy" id="1348663"/>
    <lineage>
        <taxon>Bacteria</taxon>
        <taxon>Bacillati</taxon>
        <taxon>Actinomycetota</taxon>
        <taxon>Actinomycetes</taxon>
        <taxon>Kitasatosporales</taxon>
        <taxon>Streptomycetaceae</taxon>
        <taxon>Kitasatospora</taxon>
    </lineage>
</organism>
<evidence type="ECO:0000313" key="4">
    <source>
        <dbReference type="Proteomes" id="UP000027178"/>
    </source>
</evidence>
<keyword evidence="2" id="KW-0472">Membrane</keyword>